<accession>U2JDJ0</accession>
<dbReference type="GO" id="GO:0098797">
    <property type="term" value="C:plasma membrane protein complex"/>
    <property type="evidence" value="ECO:0007669"/>
    <property type="project" value="TreeGrafter"/>
</dbReference>
<feature type="transmembrane region" description="Helical" evidence="1">
    <location>
        <begin position="6"/>
        <end position="22"/>
    </location>
</feature>
<dbReference type="InterPro" id="IPR037682">
    <property type="entry name" value="TonB_C"/>
</dbReference>
<dbReference type="Proteomes" id="UP000016584">
    <property type="component" value="Unassembled WGS sequence"/>
</dbReference>
<dbReference type="PANTHER" id="PTHR33446:SF2">
    <property type="entry name" value="PROTEIN TONB"/>
    <property type="match status" value="1"/>
</dbReference>
<sequence>MVYLLLVNIALTIGFGLYHICFRKLTFFQWNRLYLLGIVVLAILIPIGLFIDISSLIAEDEVIPQVNFIEVMDVMYIPMAVAQTSYSLVDLLTVLYWTAVSLGVVALVYRLWTVKRAFISEKRYVSFSFFKWVFLGAEVQNEQIINRHEQVHVEQRHSYDILLLELICVFNWFNPIVYLIRKELKFQHECIADELCSEDKVAYAELLVANAMRTDVNSLVHEFSNQSFLKKRIMMLFKNKSSNKSKLFYLAGLPVLLITIGSTLVFNTSRAKEVVAGMETQLVDVTFPKDILGGSAARDEETSNLVTPTDQDTSKKINAQGQVDDDVIFQTAEINPEPPGGMVAYRRWIGDNYQFPQAVIDAGIKGTMLIYFVVEKDGQLSNLKVVQDLDYGTGKAALDLLNKSAKWSPAVQNGKAVRFAYTLPIRLDLTNM</sequence>
<proteinExistence type="predicted"/>
<dbReference type="eggNOG" id="COG0810">
    <property type="taxonomic scope" value="Bacteria"/>
</dbReference>
<feature type="transmembrane region" description="Helical" evidence="1">
    <location>
        <begin position="94"/>
        <end position="112"/>
    </location>
</feature>
<comment type="caution">
    <text evidence="3">The sequence shown here is derived from an EMBL/GenBank/DDBJ whole genome shotgun (WGS) entry which is preliminary data.</text>
</comment>
<keyword evidence="1" id="KW-1133">Transmembrane helix</keyword>
<evidence type="ECO:0000313" key="4">
    <source>
        <dbReference type="Proteomes" id="UP000016584"/>
    </source>
</evidence>
<dbReference type="EMBL" id="ATDL01000004">
    <property type="protein sequence ID" value="ERJ60738.1"/>
    <property type="molecule type" value="Genomic_DNA"/>
</dbReference>
<dbReference type="InterPro" id="IPR051045">
    <property type="entry name" value="TonB-dependent_transducer"/>
</dbReference>
<dbReference type="AlphaFoldDB" id="U2JDJ0"/>
<dbReference type="Pfam" id="PF03544">
    <property type="entry name" value="TonB_C"/>
    <property type="match status" value="1"/>
</dbReference>
<dbReference type="STRING" id="1346330.M472_18430"/>
<dbReference type="SUPFAM" id="SSF74653">
    <property type="entry name" value="TolA/TonB C-terminal domain"/>
    <property type="match status" value="1"/>
</dbReference>
<dbReference type="PATRIC" id="fig|1346330.5.peg.645"/>
<feature type="transmembrane region" description="Helical" evidence="1">
    <location>
        <begin position="247"/>
        <end position="266"/>
    </location>
</feature>
<protein>
    <recommendedName>
        <fullName evidence="2">TonB C-terminal domain-containing protein</fullName>
    </recommendedName>
</protein>
<evidence type="ECO:0000313" key="3">
    <source>
        <dbReference type="EMBL" id="ERJ60738.1"/>
    </source>
</evidence>
<keyword evidence="1" id="KW-0812">Transmembrane</keyword>
<dbReference type="PROSITE" id="PS52015">
    <property type="entry name" value="TONB_CTD"/>
    <property type="match status" value="1"/>
</dbReference>
<feature type="transmembrane region" description="Helical" evidence="1">
    <location>
        <begin position="34"/>
        <end position="58"/>
    </location>
</feature>
<evidence type="ECO:0000259" key="2">
    <source>
        <dbReference type="PROSITE" id="PS52015"/>
    </source>
</evidence>
<dbReference type="InterPro" id="IPR008756">
    <property type="entry name" value="Peptidase_M56"/>
</dbReference>
<dbReference type="PANTHER" id="PTHR33446">
    <property type="entry name" value="PROTEIN TONB-RELATED"/>
    <property type="match status" value="1"/>
</dbReference>
<evidence type="ECO:0000256" key="1">
    <source>
        <dbReference type="SAM" id="Phobius"/>
    </source>
</evidence>
<dbReference type="Gene3D" id="3.30.1150.10">
    <property type="match status" value="1"/>
</dbReference>
<gene>
    <name evidence="3" type="ORF">M472_18430</name>
</gene>
<reference evidence="3 4" key="1">
    <citation type="journal article" date="2013" name="Genome Announc.">
        <title>The Draft Genome Sequence of Sphingomonas paucimobilis Strain HER1398 (Proteobacteria), Host to the Giant PAU Phage, Indicates That It Is a Member of the Genus Sphingobacterium (Bacteroidetes).</title>
        <authorList>
            <person name="White R.A.III."/>
            <person name="Suttle C.A."/>
        </authorList>
    </citation>
    <scope>NUCLEOTIDE SEQUENCE [LARGE SCALE GENOMIC DNA]</scope>
    <source>
        <strain evidence="3 4">HER1398</strain>
    </source>
</reference>
<dbReference type="GO" id="GO:0031992">
    <property type="term" value="F:energy transducer activity"/>
    <property type="evidence" value="ECO:0007669"/>
    <property type="project" value="TreeGrafter"/>
</dbReference>
<dbReference type="Pfam" id="PF05569">
    <property type="entry name" value="Peptidase_M56"/>
    <property type="match status" value="1"/>
</dbReference>
<feature type="domain" description="TonB C-terminal" evidence="2">
    <location>
        <begin position="340"/>
        <end position="432"/>
    </location>
</feature>
<organism evidence="3 4">
    <name type="scientific">Sphingobacterium paucimobilis HER1398</name>
    <dbReference type="NCBI Taxonomy" id="1346330"/>
    <lineage>
        <taxon>Bacteria</taxon>
        <taxon>Pseudomonadati</taxon>
        <taxon>Bacteroidota</taxon>
        <taxon>Sphingobacteriia</taxon>
        <taxon>Sphingobacteriales</taxon>
        <taxon>Sphingobacteriaceae</taxon>
        <taxon>Sphingobacterium</taxon>
    </lineage>
</organism>
<keyword evidence="4" id="KW-1185">Reference proteome</keyword>
<name>U2JDJ0_9SPHI</name>
<dbReference type="GO" id="GO:0055085">
    <property type="term" value="P:transmembrane transport"/>
    <property type="evidence" value="ECO:0007669"/>
    <property type="project" value="InterPro"/>
</dbReference>
<keyword evidence="1" id="KW-0472">Membrane</keyword>